<evidence type="ECO:0000256" key="7">
    <source>
        <dbReference type="ARBA" id="ARBA00023201"/>
    </source>
</evidence>
<evidence type="ECO:0000259" key="9">
    <source>
        <dbReference type="Pfam" id="PF05896"/>
    </source>
</evidence>
<dbReference type="InterPro" id="IPR022615">
    <property type="entry name" value="NqrA_C_domain"/>
</dbReference>
<dbReference type="InterPro" id="IPR056147">
    <property type="entry name" value="NQRA_N"/>
</dbReference>
<accession>A0A918JP52</accession>
<keyword evidence="1 8" id="KW-0813">Transport</keyword>
<evidence type="ECO:0000259" key="11">
    <source>
        <dbReference type="Pfam" id="PF24836"/>
    </source>
</evidence>
<reference evidence="12" key="1">
    <citation type="journal article" date="2014" name="Int. J. Syst. Evol. Microbiol.">
        <title>Complete genome sequence of Corynebacterium casei LMG S-19264T (=DSM 44701T), isolated from a smear-ripened cheese.</title>
        <authorList>
            <consortium name="US DOE Joint Genome Institute (JGI-PGF)"/>
            <person name="Walter F."/>
            <person name="Albersmeier A."/>
            <person name="Kalinowski J."/>
            <person name="Ruckert C."/>
        </authorList>
    </citation>
    <scope>NUCLEOTIDE SEQUENCE</scope>
    <source>
        <strain evidence="12">KCTC 22164</strain>
    </source>
</reference>
<dbReference type="HAMAP" id="MF_00425">
    <property type="entry name" value="NqrA"/>
    <property type="match status" value="1"/>
</dbReference>
<dbReference type="EC" id="7.2.1.1" evidence="8"/>
<dbReference type="Pfam" id="PF24836">
    <property type="entry name" value="NQRA_2nd"/>
    <property type="match status" value="1"/>
</dbReference>
<keyword evidence="13" id="KW-1185">Reference proteome</keyword>
<dbReference type="NCBIfam" id="NF003759">
    <property type="entry name" value="PRK05352.1-2"/>
    <property type="match status" value="1"/>
</dbReference>
<name>A0A918JP52_9ALTE</name>
<dbReference type="InterPro" id="IPR056148">
    <property type="entry name" value="NQRA_2nd"/>
</dbReference>
<evidence type="ECO:0000256" key="6">
    <source>
        <dbReference type="ARBA" id="ARBA00023075"/>
    </source>
</evidence>
<evidence type="ECO:0000256" key="3">
    <source>
        <dbReference type="ARBA" id="ARBA00023027"/>
    </source>
</evidence>
<reference evidence="12" key="2">
    <citation type="submission" date="2020-09" db="EMBL/GenBank/DDBJ databases">
        <authorList>
            <person name="Sun Q."/>
            <person name="Kim S."/>
        </authorList>
    </citation>
    <scope>NUCLEOTIDE SEQUENCE</scope>
    <source>
        <strain evidence="12">KCTC 22164</strain>
    </source>
</reference>
<feature type="domain" description="NqrA N-terminal barrel-sandwich hybrid" evidence="9">
    <location>
        <begin position="24"/>
        <end position="117"/>
    </location>
</feature>
<keyword evidence="6 8" id="KW-0830">Ubiquinone</keyword>
<evidence type="ECO:0000313" key="13">
    <source>
        <dbReference type="Proteomes" id="UP000631300"/>
    </source>
</evidence>
<feature type="domain" description="NqrA second alpha/beta" evidence="11">
    <location>
        <begin position="136"/>
        <end position="278"/>
    </location>
</feature>
<dbReference type="GO" id="GO:0006814">
    <property type="term" value="P:sodium ion transport"/>
    <property type="evidence" value="ECO:0007669"/>
    <property type="project" value="UniProtKB-UniRule"/>
</dbReference>
<feature type="domain" description="Na(+)-translocating NADH-quinone reductase subunit A C-terminal" evidence="10">
    <location>
        <begin position="283"/>
        <end position="332"/>
    </location>
</feature>
<evidence type="ECO:0000313" key="12">
    <source>
        <dbReference type="EMBL" id="GGW92113.1"/>
    </source>
</evidence>
<comment type="caution">
    <text evidence="12">The sequence shown here is derived from an EMBL/GenBank/DDBJ whole genome shotgun (WGS) entry which is preliminary data.</text>
</comment>
<proteinExistence type="inferred from homology"/>
<protein>
    <recommendedName>
        <fullName evidence="8">Na(+)-translocating NADH-quinone reductase subunit A</fullName>
        <shortName evidence="8">Na(+)-NQR subunit A</shortName>
        <shortName evidence="8">Na(+)-translocating NQR subunit A</shortName>
        <ecNumber evidence="8">7.2.1.1</ecNumber>
    </recommendedName>
    <alternativeName>
        <fullName evidence="8">NQR complex subunit A</fullName>
    </alternativeName>
    <alternativeName>
        <fullName evidence="8">NQR-1 subunit A</fullName>
    </alternativeName>
</protein>
<dbReference type="PANTHER" id="PTHR37839">
    <property type="entry name" value="NA(+)-TRANSLOCATING NADH-QUINONE REDUCTASE SUBUNIT A"/>
    <property type="match status" value="1"/>
</dbReference>
<comment type="function">
    <text evidence="8">NQR complex catalyzes the reduction of ubiquinone-1 to ubiquinol by two successive reactions, coupled with the transport of Na(+) ions from the cytoplasm to the periplasm. NqrA to NqrE are probably involved in the second step, the conversion of ubisemiquinone to ubiquinol.</text>
</comment>
<dbReference type="Proteomes" id="UP000631300">
    <property type="component" value="Unassembled WGS sequence"/>
</dbReference>
<dbReference type="EMBL" id="BMXP01000008">
    <property type="protein sequence ID" value="GGW92113.1"/>
    <property type="molecule type" value="Genomic_DNA"/>
</dbReference>
<dbReference type="NCBIfam" id="TIGR01936">
    <property type="entry name" value="nqrA"/>
    <property type="match status" value="1"/>
</dbReference>
<evidence type="ECO:0000256" key="1">
    <source>
        <dbReference type="ARBA" id="ARBA00022448"/>
    </source>
</evidence>
<keyword evidence="2 8" id="KW-1278">Translocase</keyword>
<dbReference type="PANTHER" id="PTHR37839:SF1">
    <property type="entry name" value="NA(+)-TRANSLOCATING NADH-QUINONE REDUCTASE SUBUNIT A"/>
    <property type="match status" value="1"/>
</dbReference>
<sequence>MLTGNAAYVMQKSISIRVVRLHMIKIKKGLDLPIEGAPSQQISDGSAVTRVAILGEEYVGMRPTMHIQVGDKVKKGQLLFEDKKNAGVKFTAPAAGEVVEVNRGAKRVLQSVVIKIEGDDAVEFDKIAAKDLANTDREKLQSILVDSGMWTALRTRPFSKAPALDSAPHSIFVTAMDTNPLAADPTVIVGEREEDFVNGLKALTALSEGKVFVCKAQGASIPTGDAAVDVEEFGGPHPAGLPGTHIHHLDPVGLKKTVWHVNYQDVMAIGALLTSGELDNRRVVALSGPAAKDPRLVRTLLGGDVTELTEGEIEGDEVRVVSGSVLNGTTAQGVHGFLGRFHTQVSLIKEGREKKLFGWITPGSDKHSVTRAYLGHLSGGKKFDMTTTTNGSERSMVPIGNYERVMPLDVIPTLLLRDLISGDTDSAQALGCLELDEEDLALCTYVCPGKYNYGPILRDCLTTIEKEG</sequence>
<evidence type="ECO:0000256" key="2">
    <source>
        <dbReference type="ARBA" id="ARBA00022967"/>
    </source>
</evidence>
<evidence type="ECO:0000256" key="5">
    <source>
        <dbReference type="ARBA" id="ARBA00023065"/>
    </source>
</evidence>
<evidence type="ECO:0000256" key="8">
    <source>
        <dbReference type="HAMAP-Rule" id="MF_00425"/>
    </source>
</evidence>
<comment type="subunit">
    <text evidence="8">Composed of six subunits; NqrA, NqrB, NqrC, NqrD, NqrE and NqrF.</text>
</comment>
<comment type="catalytic activity">
    <reaction evidence="8">
        <text>a ubiquinone + n Na(+)(in) + NADH + H(+) = a ubiquinol + n Na(+)(out) + NAD(+)</text>
        <dbReference type="Rhea" id="RHEA:47748"/>
        <dbReference type="Rhea" id="RHEA-COMP:9565"/>
        <dbReference type="Rhea" id="RHEA-COMP:9566"/>
        <dbReference type="ChEBI" id="CHEBI:15378"/>
        <dbReference type="ChEBI" id="CHEBI:16389"/>
        <dbReference type="ChEBI" id="CHEBI:17976"/>
        <dbReference type="ChEBI" id="CHEBI:29101"/>
        <dbReference type="ChEBI" id="CHEBI:57540"/>
        <dbReference type="ChEBI" id="CHEBI:57945"/>
        <dbReference type="EC" id="7.2.1.1"/>
    </reaction>
</comment>
<keyword evidence="5 8" id="KW-0406">Ion transport</keyword>
<evidence type="ECO:0000259" key="10">
    <source>
        <dbReference type="Pfam" id="PF11973"/>
    </source>
</evidence>
<comment type="similarity">
    <text evidence="8">Belongs to the NqrA family.</text>
</comment>
<dbReference type="GO" id="GO:0016655">
    <property type="term" value="F:oxidoreductase activity, acting on NAD(P)H, quinone or similar compound as acceptor"/>
    <property type="evidence" value="ECO:0007669"/>
    <property type="project" value="UniProtKB-UniRule"/>
</dbReference>
<keyword evidence="3 8" id="KW-0520">NAD</keyword>
<organism evidence="12 13">
    <name type="scientific">Alteromonas halophila</name>
    <dbReference type="NCBI Taxonomy" id="516698"/>
    <lineage>
        <taxon>Bacteria</taxon>
        <taxon>Pseudomonadati</taxon>
        <taxon>Pseudomonadota</taxon>
        <taxon>Gammaproteobacteria</taxon>
        <taxon>Alteromonadales</taxon>
        <taxon>Alteromonadaceae</taxon>
        <taxon>Alteromonas/Salinimonas group</taxon>
        <taxon>Alteromonas</taxon>
    </lineage>
</organism>
<gene>
    <name evidence="8 12" type="primary">nqrA</name>
    <name evidence="12" type="ORF">GCM10007391_27980</name>
</gene>
<keyword evidence="7 8" id="KW-0739">Sodium transport</keyword>
<dbReference type="Pfam" id="PF11973">
    <property type="entry name" value="NQRA_SLBB"/>
    <property type="match status" value="1"/>
</dbReference>
<dbReference type="Gene3D" id="2.40.50.100">
    <property type="match status" value="1"/>
</dbReference>
<dbReference type="Pfam" id="PF05896">
    <property type="entry name" value="NQRA_N"/>
    <property type="match status" value="1"/>
</dbReference>
<keyword evidence="4 8" id="KW-0915">Sodium</keyword>
<evidence type="ECO:0000256" key="4">
    <source>
        <dbReference type="ARBA" id="ARBA00023053"/>
    </source>
</evidence>
<dbReference type="InterPro" id="IPR008703">
    <property type="entry name" value="NqrA"/>
</dbReference>
<dbReference type="AlphaFoldDB" id="A0A918JP52"/>